<feature type="transmembrane region" description="Helical" evidence="1">
    <location>
        <begin position="58"/>
        <end position="79"/>
    </location>
</feature>
<evidence type="ECO:0000313" key="2">
    <source>
        <dbReference type="EMBL" id="PWK80954.1"/>
    </source>
</evidence>
<sequence>MIAARVAAILALLPALGFGVPAVYGAVHLARHGEIWHLMGFPAYGEGPFEKIGIPTTVPLLAGFAVVCGAEVVAASLLWRGRRSGKTLALALLPFEAAYWIGFALPVPPVFGAGRTIAVLLALRSRR</sequence>
<feature type="transmembrane region" description="Helical" evidence="1">
    <location>
        <begin position="99"/>
        <end position="123"/>
    </location>
</feature>
<keyword evidence="1" id="KW-0472">Membrane</keyword>
<evidence type="ECO:0000313" key="3">
    <source>
        <dbReference type="Proteomes" id="UP000246005"/>
    </source>
</evidence>
<dbReference type="RefSeq" id="WP_109641653.1">
    <property type="nucleotide sequence ID" value="NZ_QGHB01000020.1"/>
</dbReference>
<evidence type="ECO:0008006" key="4">
    <source>
        <dbReference type="Google" id="ProtNLM"/>
    </source>
</evidence>
<organism evidence="2 3">
    <name type="scientific">Lentzea atacamensis</name>
    <dbReference type="NCBI Taxonomy" id="531938"/>
    <lineage>
        <taxon>Bacteria</taxon>
        <taxon>Bacillati</taxon>
        <taxon>Actinomycetota</taxon>
        <taxon>Actinomycetes</taxon>
        <taxon>Pseudonocardiales</taxon>
        <taxon>Pseudonocardiaceae</taxon>
        <taxon>Lentzea</taxon>
    </lineage>
</organism>
<keyword evidence="1" id="KW-0812">Transmembrane</keyword>
<protein>
    <recommendedName>
        <fullName evidence="4">DoxX-like family protein</fullName>
    </recommendedName>
</protein>
<dbReference type="AlphaFoldDB" id="A0A316HI83"/>
<dbReference type="EMBL" id="QGHB01000020">
    <property type="protein sequence ID" value="PWK80954.1"/>
    <property type="molecule type" value="Genomic_DNA"/>
</dbReference>
<keyword evidence="1" id="KW-1133">Transmembrane helix</keyword>
<comment type="caution">
    <text evidence="2">The sequence shown here is derived from an EMBL/GenBank/DDBJ whole genome shotgun (WGS) entry which is preliminary data.</text>
</comment>
<gene>
    <name evidence="2" type="ORF">C8D88_1204</name>
</gene>
<reference evidence="2 3" key="1">
    <citation type="submission" date="2018-05" db="EMBL/GenBank/DDBJ databases">
        <title>Genomic Encyclopedia of Type Strains, Phase IV (KMG-IV): sequencing the most valuable type-strain genomes for metagenomic binning, comparative biology and taxonomic classification.</title>
        <authorList>
            <person name="Goeker M."/>
        </authorList>
    </citation>
    <scope>NUCLEOTIDE SEQUENCE [LARGE SCALE GENOMIC DNA]</scope>
    <source>
        <strain evidence="2 3">DSM 45480</strain>
    </source>
</reference>
<accession>A0A316HI83</accession>
<dbReference type="Proteomes" id="UP000246005">
    <property type="component" value="Unassembled WGS sequence"/>
</dbReference>
<evidence type="ECO:0000256" key="1">
    <source>
        <dbReference type="SAM" id="Phobius"/>
    </source>
</evidence>
<proteinExistence type="predicted"/>
<name>A0A316HI83_9PSEU</name>